<feature type="transmembrane region" description="Helical" evidence="4">
    <location>
        <begin position="124"/>
        <end position="145"/>
    </location>
</feature>
<dbReference type="AlphaFoldDB" id="A0A644VDN3"/>
<keyword evidence="4" id="KW-0812">Transmembrane</keyword>
<comment type="caution">
    <text evidence="6">The sequence shown here is derived from an EMBL/GenBank/DDBJ whole genome shotgun (WGS) entry which is preliminary data.</text>
</comment>
<feature type="domain" description="HTH araC/xylS-type" evidence="5">
    <location>
        <begin position="250"/>
        <end position="357"/>
    </location>
</feature>
<protein>
    <recommendedName>
        <fullName evidence="5">HTH araC/xylS-type domain-containing protein</fullName>
    </recommendedName>
</protein>
<dbReference type="EMBL" id="VSSQ01000279">
    <property type="protein sequence ID" value="MPL89400.1"/>
    <property type="molecule type" value="Genomic_DNA"/>
</dbReference>
<name>A0A644VDN3_9ZZZZ</name>
<keyword evidence="4" id="KW-1133">Transmembrane helix</keyword>
<keyword evidence="3" id="KW-0804">Transcription</keyword>
<dbReference type="GO" id="GO:0003700">
    <property type="term" value="F:DNA-binding transcription factor activity"/>
    <property type="evidence" value="ECO:0007669"/>
    <property type="project" value="InterPro"/>
</dbReference>
<keyword evidence="2" id="KW-0238">DNA-binding</keyword>
<dbReference type="PANTHER" id="PTHR43280:SF29">
    <property type="entry name" value="ARAC-FAMILY TRANSCRIPTIONAL REGULATOR"/>
    <property type="match status" value="1"/>
</dbReference>
<dbReference type="Pfam" id="PF12833">
    <property type="entry name" value="HTH_18"/>
    <property type="match status" value="1"/>
</dbReference>
<evidence type="ECO:0000256" key="2">
    <source>
        <dbReference type="ARBA" id="ARBA00023125"/>
    </source>
</evidence>
<dbReference type="Gene3D" id="1.10.10.60">
    <property type="entry name" value="Homeodomain-like"/>
    <property type="match status" value="1"/>
</dbReference>
<feature type="transmembrane region" description="Helical" evidence="4">
    <location>
        <begin position="165"/>
        <end position="189"/>
    </location>
</feature>
<feature type="transmembrane region" description="Helical" evidence="4">
    <location>
        <begin position="31"/>
        <end position="48"/>
    </location>
</feature>
<keyword evidence="4" id="KW-0472">Membrane</keyword>
<evidence type="ECO:0000256" key="1">
    <source>
        <dbReference type="ARBA" id="ARBA00023015"/>
    </source>
</evidence>
<dbReference type="PANTHER" id="PTHR43280">
    <property type="entry name" value="ARAC-FAMILY TRANSCRIPTIONAL REGULATOR"/>
    <property type="match status" value="1"/>
</dbReference>
<evidence type="ECO:0000256" key="4">
    <source>
        <dbReference type="SAM" id="Phobius"/>
    </source>
</evidence>
<dbReference type="SUPFAM" id="SSF46689">
    <property type="entry name" value="Homeodomain-like"/>
    <property type="match status" value="1"/>
</dbReference>
<gene>
    <name evidence="6" type="ORF">SDC9_35434</name>
</gene>
<evidence type="ECO:0000256" key="3">
    <source>
        <dbReference type="ARBA" id="ARBA00023163"/>
    </source>
</evidence>
<accession>A0A644VDN3</accession>
<dbReference type="InterPro" id="IPR009057">
    <property type="entry name" value="Homeodomain-like_sf"/>
</dbReference>
<sequence length="364" mass="41984">METLAWIGLTQSLFGAVLVGTKSGASLPDRILTIWLLIMAVVFLSLGLDLRNNSFTILTSSFLIFNPLLYLYASGSTLTNFRLKWRHSLHLIPFLFFEIYSHITQTEFLPGSFFEQDSAFATRMAFAVINLISWFVYTSVALMLVHRHRINLKNELSSIDSSDKLNWLLFISIFYTIYWIILLIASLTIVTIKSTSYFPMAYSYTVMLAMSFIITYYGVRQGDIHKFFWRSNKSYSDADSYNRESVNRYDSAESAIRKFLIEEKGFRDPDLSLQILSEKTGYPRYLVTEVLNKVMKTNFFTYVNGLRTQEAKRLLSSPGNIYSIEAIGNECGFKSRSSFYTFFKKDAGMTPNEFKQSQTKRKDV</sequence>
<feature type="transmembrane region" description="Helical" evidence="4">
    <location>
        <begin position="55"/>
        <end position="73"/>
    </location>
</feature>
<evidence type="ECO:0000313" key="6">
    <source>
        <dbReference type="EMBL" id="MPL89400.1"/>
    </source>
</evidence>
<organism evidence="6">
    <name type="scientific">bioreactor metagenome</name>
    <dbReference type="NCBI Taxonomy" id="1076179"/>
    <lineage>
        <taxon>unclassified sequences</taxon>
        <taxon>metagenomes</taxon>
        <taxon>ecological metagenomes</taxon>
    </lineage>
</organism>
<keyword evidence="1" id="KW-0805">Transcription regulation</keyword>
<proteinExistence type="predicted"/>
<dbReference type="GO" id="GO:0043565">
    <property type="term" value="F:sequence-specific DNA binding"/>
    <property type="evidence" value="ECO:0007669"/>
    <property type="project" value="InterPro"/>
</dbReference>
<reference evidence="6" key="1">
    <citation type="submission" date="2019-08" db="EMBL/GenBank/DDBJ databases">
        <authorList>
            <person name="Kucharzyk K."/>
            <person name="Murdoch R.W."/>
            <person name="Higgins S."/>
            <person name="Loffler F."/>
        </authorList>
    </citation>
    <scope>NUCLEOTIDE SEQUENCE</scope>
</reference>
<feature type="transmembrane region" description="Helical" evidence="4">
    <location>
        <begin position="201"/>
        <end position="219"/>
    </location>
</feature>
<dbReference type="InterPro" id="IPR018060">
    <property type="entry name" value="HTH_AraC"/>
</dbReference>
<dbReference type="SMART" id="SM00342">
    <property type="entry name" value="HTH_ARAC"/>
    <property type="match status" value="1"/>
</dbReference>
<dbReference type="PROSITE" id="PS01124">
    <property type="entry name" value="HTH_ARAC_FAMILY_2"/>
    <property type="match status" value="1"/>
</dbReference>
<evidence type="ECO:0000259" key="5">
    <source>
        <dbReference type="PROSITE" id="PS01124"/>
    </source>
</evidence>